<feature type="binding site" evidence="11">
    <location>
        <begin position="369"/>
        <end position="372"/>
    </location>
    <ligand>
        <name>substrate</name>
    </ligand>
</feature>
<keyword evidence="9 12" id="KW-0479">Metal-binding</keyword>
<comment type="similarity">
    <text evidence="2 9">Belongs to the enolase family.</text>
</comment>
<dbReference type="PRINTS" id="PR00148">
    <property type="entry name" value="ENOLASE"/>
</dbReference>
<evidence type="ECO:0000256" key="11">
    <source>
        <dbReference type="PIRSR" id="PIRSR001400-2"/>
    </source>
</evidence>
<evidence type="ECO:0000313" key="16">
    <source>
        <dbReference type="Proteomes" id="UP000179233"/>
    </source>
</evidence>
<evidence type="ECO:0000256" key="6">
    <source>
        <dbReference type="ARBA" id="ARBA00022842"/>
    </source>
</evidence>
<dbReference type="CDD" id="cd03313">
    <property type="entry name" value="enolase"/>
    <property type="match status" value="1"/>
</dbReference>
<feature type="domain" description="Enolase N-terminal" evidence="14">
    <location>
        <begin position="4"/>
        <end position="134"/>
    </location>
</feature>
<feature type="binding site" evidence="9">
    <location>
        <position position="372"/>
    </location>
    <ligand>
        <name>(2R)-2-phosphoglycerate</name>
        <dbReference type="ChEBI" id="CHEBI:58289"/>
    </ligand>
</feature>
<dbReference type="Pfam" id="PF03952">
    <property type="entry name" value="Enolase_N"/>
    <property type="match status" value="1"/>
</dbReference>
<evidence type="ECO:0000256" key="9">
    <source>
        <dbReference type="HAMAP-Rule" id="MF_00318"/>
    </source>
</evidence>
<feature type="binding site" evidence="9 12">
    <location>
        <position position="317"/>
    </location>
    <ligand>
        <name>Mg(2+)</name>
        <dbReference type="ChEBI" id="CHEBI:18420"/>
    </ligand>
</feature>
<feature type="binding site" evidence="9">
    <location>
        <position position="371"/>
    </location>
    <ligand>
        <name>(2R)-2-phosphoglycerate</name>
        <dbReference type="ChEBI" id="CHEBI:58289"/>
    </ligand>
</feature>
<dbReference type="HAMAP" id="MF_00318">
    <property type="entry name" value="Enolase"/>
    <property type="match status" value="1"/>
</dbReference>
<dbReference type="Proteomes" id="UP000179233">
    <property type="component" value="Unassembled WGS sequence"/>
</dbReference>
<comment type="pathway">
    <text evidence="1 9">Carbohydrate degradation; glycolysis; pyruvate from D-glyceraldehyde 3-phosphate: step 4/5.</text>
</comment>
<dbReference type="EMBL" id="MHCJ01000003">
    <property type="protein sequence ID" value="OGY18377.1"/>
    <property type="molecule type" value="Genomic_DNA"/>
</dbReference>
<dbReference type="Gene3D" id="3.20.20.120">
    <property type="entry name" value="Enolase-like C-terminal domain"/>
    <property type="match status" value="1"/>
</dbReference>
<dbReference type="GO" id="GO:0000287">
    <property type="term" value="F:magnesium ion binding"/>
    <property type="evidence" value="ECO:0007669"/>
    <property type="project" value="UniProtKB-UniRule"/>
</dbReference>
<keyword evidence="6 9" id="KW-0460">Magnesium</keyword>
<keyword evidence="8 9" id="KW-0456">Lyase</keyword>
<evidence type="ECO:0000256" key="3">
    <source>
        <dbReference type="ARBA" id="ARBA00012058"/>
    </source>
</evidence>
<organism evidence="15 16">
    <name type="scientific">Candidatus Chisholmbacteria bacterium RIFCSPHIGHO2_01_FULL_52_32</name>
    <dbReference type="NCBI Taxonomy" id="1797591"/>
    <lineage>
        <taxon>Bacteria</taxon>
        <taxon>Candidatus Chisholmiibacteriota</taxon>
    </lineage>
</organism>
<feature type="binding site" evidence="9">
    <location>
        <position position="393"/>
    </location>
    <ligand>
        <name>(2R)-2-phosphoglycerate</name>
        <dbReference type="ChEBI" id="CHEBI:58289"/>
    </ligand>
</feature>
<evidence type="ECO:0000256" key="4">
    <source>
        <dbReference type="ARBA" id="ARBA00017068"/>
    </source>
</evidence>
<comment type="function">
    <text evidence="9">Catalyzes the reversible conversion of 2-phosphoglycerate (2-PG) into phosphoenolpyruvate (PEP). It is essential for the degradation of carbohydrates via glycolysis.</text>
</comment>
<feature type="binding site" evidence="11">
    <location>
        <position position="169"/>
    </location>
    <ligand>
        <name>substrate</name>
    </ligand>
</feature>
<feature type="binding site" evidence="11">
    <location>
        <position position="160"/>
    </location>
    <ligand>
        <name>substrate</name>
    </ligand>
</feature>
<feature type="binding site" evidence="11">
    <location>
        <position position="290"/>
    </location>
    <ligand>
        <name>substrate</name>
    </ligand>
</feature>
<feature type="active site" description="Proton donor" evidence="9 10">
    <location>
        <position position="210"/>
    </location>
</feature>
<feature type="binding site" evidence="11">
    <location>
        <position position="393"/>
    </location>
    <ligand>
        <name>substrate</name>
    </ligand>
</feature>
<dbReference type="EC" id="4.2.1.11" evidence="3 9"/>
<dbReference type="SMART" id="SM01193">
    <property type="entry name" value="Enolase_N"/>
    <property type="match status" value="1"/>
</dbReference>
<feature type="active site" description="Proton acceptor" evidence="9 10">
    <location>
        <position position="342"/>
    </location>
</feature>
<dbReference type="SMART" id="SM01192">
    <property type="entry name" value="Enolase_C"/>
    <property type="match status" value="1"/>
</dbReference>
<evidence type="ECO:0000259" key="13">
    <source>
        <dbReference type="SMART" id="SM01192"/>
    </source>
</evidence>
<evidence type="ECO:0000256" key="12">
    <source>
        <dbReference type="PIRSR" id="PIRSR001400-3"/>
    </source>
</evidence>
<evidence type="ECO:0000313" key="15">
    <source>
        <dbReference type="EMBL" id="OGY18377.1"/>
    </source>
</evidence>
<dbReference type="AlphaFoldDB" id="A0A1G1VT41"/>
<evidence type="ECO:0000256" key="1">
    <source>
        <dbReference type="ARBA" id="ARBA00005031"/>
    </source>
</evidence>
<evidence type="ECO:0000256" key="7">
    <source>
        <dbReference type="ARBA" id="ARBA00023152"/>
    </source>
</evidence>
<name>A0A1G1VT41_9BACT</name>
<keyword evidence="9" id="KW-0963">Cytoplasm</keyword>
<keyword evidence="7 9" id="KW-0324">Glycolysis</keyword>
<evidence type="ECO:0000256" key="10">
    <source>
        <dbReference type="PIRSR" id="PIRSR001400-1"/>
    </source>
</evidence>
<dbReference type="SFLD" id="SFLDG00178">
    <property type="entry name" value="enolase"/>
    <property type="match status" value="1"/>
</dbReference>
<comment type="cofactor">
    <cofactor evidence="9">
        <name>Mg(2+)</name>
        <dbReference type="ChEBI" id="CHEBI:18420"/>
    </cofactor>
    <text evidence="9">Binds a second Mg(2+) ion via substrate during catalysis.</text>
</comment>
<sequence length="427" mass="46628">MAQITQTLAKEILDSRGIPTIETTLTIDNERKVTASVPAGTSTGTHEAVELRDNDQNRFYGKGVLKAVANVNAVIGPAILGKDPTRQTDVDQILVNLDGSLNKSRLGANAILSVSTALCKAGALAYNLPVYKYLFAKYRLAKDPPTFPTPTFNVINGGKHGAGNLDFQEFHIIPSTRMSYSQALQTGVEVYHAIDQVLTKHGAIHSVGIEGGFAPNLYNNSDALELILEAIRTTKYKYGEDVFLGLDVAASNFYKGGKYQIKDRKEPFSTKEFIDYYKGLNDQYHLYTLEDPLFEDDWGSWTTLTKEIGTSTVVIGDDLLTTNKERTLKGIAEKCCTGILAKPNQIGTISQAIEVITIAKNAGWQVVVSHRSGETNDDFIADFAVGVGAHYTKFGAPARGERIAKYNRLLDIESELTAKPQAPQTNA</sequence>
<dbReference type="InterPro" id="IPR020811">
    <property type="entry name" value="Enolase_N"/>
</dbReference>
<accession>A0A1G1VT41</accession>
<dbReference type="InterPro" id="IPR020810">
    <property type="entry name" value="Enolase_C"/>
</dbReference>
<dbReference type="NCBIfam" id="TIGR01060">
    <property type="entry name" value="eno"/>
    <property type="match status" value="1"/>
</dbReference>
<keyword evidence="15" id="KW-0670">Pyruvate</keyword>
<dbReference type="InterPro" id="IPR000941">
    <property type="entry name" value="Enolase"/>
</dbReference>
<dbReference type="GO" id="GO:0005576">
    <property type="term" value="C:extracellular region"/>
    <property type="evidence" value="ECO:0007669"/>
    <property type="project" value="UniProtKB-SubCell"/>
</dbReference>
<keyword evidence="5 9" id="KW-0964">Secreted</keyword>
<gene>
    <name evidence="9" type="primary">eno</name>
    <name evidence="15" type="ORF">A2786_02645</name>
</gene>
<dbReference type="GO" id="GO:0004634">
    <property type="term" value="F:phosphopyruvate hydratase activity"/>
    <property type="evidence" value="ECO:0007669"/>
    <property type="project" value="UniProtKB-UniRule"/>
</dbReference>
<dbReference type="GO" id="GO:0009986">
    <property type="term" value="C:cell surface"/>
    <property type="evidence" value="ECO:0007669"/>
    <property type="project" value="UniProtKB-SubCell"/>
</dbReference>
<dbReference type="SFLD" id="SFLDS00001">
    <property type="entry name" value="Enolase"/>
    <property type="match status" value="1"/>
</dbReference>
<feature type="binding site" evidence="9 12">
    <location>
        <position position="247"/>
    </location>
    <ligand>
        <name>Mg(2+)</name>
        <dbReference type="ChEBI" id="CHEBI:18420"/>
    </ligand>
</feature>
<dbReference type="InterPro" id="IPR029017">
    <property type="entry name" value="Enolase-like_N"/>
</dbReference>
<dbReference type="Gene3D" id="3.30.390.10">
    <property type="entry name" value="Enolase-like, N-terminal domain"/>
    <property type="match status" value="1"/>
</dbReference>
<evidence type="ECO:0000256" key="8">
    <source>
        <dbReference type="ARBA" id="ARBA00023239"/>
    </source>
</evidence>
<dbReference type="PANTHER" id="PTHR11902:SF1">
    <property type="entry name" value="ENOLASE"/>
    <property type="match status" value="1"/>
</dbReference>
<dbReference type="PIRSF" id="PIRSF001400">
    <property type="entry name" value="Enolase"/>
    <property type="match status" value="1"/>
</dbReference>
<dbReference type="InterPro" id="IPR036849">
    <property type="entry name" value="Enolase-like_C_sf"/>
</dbReference>
<dbReference type="SFLD" id="SFLDF00002">
    <property type="entry name" value="enolase"/>
    <property type="match status" value="1"/>
</dbReference>
<dbReference type="PANTHER" id="PTHR11902">
    <property type="entry name" value="ENOLASE"/>
    <property type="match status" value="1"/>
</dbReference>
<proteinExistence type="inferred from homology"/>
<dbReference type="GO" id="GO:0000015">
    <property type="term" value="C:phosphopyruvate hydratase complex"/>
    <property type="evidence" value="ECO:0007669"/>
    <property type="project" value="InterPro"/>
</dbReference>
<evidence type="ECO:0000256" key="2">
    <source>
        <dbReference type="ARBA" id="ARBA00009604"/>
    </source>
</evidence>
<comment type="catalytic activity">
    <reaction evidence="9">
        <text>(2R)-2-phosphoglycerate = phosphoenolpyruvate + H2O</text>
        <dbReference type="Rhea" id="RHEA:10164"/>
        <dbReference type="ChEBI" id="CHEBI:15377"/>
        <dbReference type="ChEBI" id="CHEBI:58289"/>
        <dbReference type="ChEBI" id="CHEBI:58702"/>
        <dbReference type="EC" id="4.2.1.11"/>
    </reaction>
</comment>
<feature type="binding site" evidence="9">
    <location>
        <position position="342"/>
    </location>
    <ligand>
        <name>(2R)-2-phosphoglycerate</name>
        <dbReference type="ChEBI" id="CHEBI:58289"/>
    </ligand>
</feature>
<feature type="binding site" evidence="11">
    <location>
        <position position="317"/>
    </location>
    <ligand>
        <name>substrate</name>
    </ligand>
</feature>
<feature type="binding site" evidence="9">
    <location>
        <position position="168"/>
    </location>
    <ligand>
        <name>(2R)-2-phosphoglycerate</name>
        <dbReference type="ChEBI" id="CHEBI:58289"/>
    </ligand>
</feature>
<feature type="binding site" evidence="9 12">
    <location>
        <position position="290"/>
    </location>
    <ligand>
        <name>Mg(2+)</name>
        <dbReference type="ChEBI" id="CHEBI:18420"/>
    </ligand>
</feature>
<comment type="caution">
    <text evidence="15">The sequence shown here is derived from an EMBL/GenBank/DDBJ whole genome shotgun (WGS) entry which is preliminary data.</text>
</comment>
<dbReference type="GO" id="GO:0006096">
    <property type="term" value="P:glycolytic process"/>
    <property type="evidence" value="ECO:0007669"/>
    <property type="project" value="UniProtKB-UniRule"/>
</dbReference>
<dbReference type="UniPathway" id="UPA00109">
    <property type="reaction ID" value="UER00187"/>
</dbReference>
<dbReference type="SUPFAM" id="SSF54826">
    <property type="entry name" value="Enolase N-terminal domain-like"/>
    <property type="match status" value="1"/>
</dbReference>
<dbReference type="Pfam" id="PF00113">
    <property type="entry name" value="Enolase_C"/>
    <property type="match status" value="1"/>
</dbReference>
<evidence type="ECO:0000256" key="5">
    <source>
        <dbReference type="ARBA" id="ARBA00022525"/>
    </source>
</evidence>
<evidence type="ECO:0000259" key="14">
    <source>
        <dbReference type="SMART" id="SM01193"/>
    </source>
</evidence>
<protein>
    <recommendedName>
        <fullName evidence="4 9">Enolase</fullName>
        <ecNumber evidence="3 9">4.2.1.11</ecNumber>
    </recommendedName>
    <alternativeName>
        <fullName evidence="9">2-phospho-D-glycerate hydro-lyase</fullName>
    </alternativeName>
    <alternativeName>
        <fullName evidence="9">2-phosphoglycerate dehydratase</fullName>
    </alternativeName>
</protein>
<comment type="cofactor">
    <cofactor evidence="12">
        <name>Mg(2+)</name>
        <dbReference type="ChEBI" id="CHEBI:18420"/>
    </cofactor>
    <text evidence="12">Mg(2+) is required for catalysis and for stabilizing the dimer.</text>
</comment>
<feature type="domain" description="Enolase C-terminal TIM barrel" evidence="13">
    <location>
        <begin position="144"/>
        <end position="426"/>
    </location>
</feature>
<reference evidence="15 16" key="1">
    <citation type="journal article" date="2016" name="Nat. Commun.">
        <title>Thousands of microbial genomes shed light on interconnected biogeochemical processes in an aquifer system.</title>
        <authorList>
            <person name="Anantharaman K."/>
            <person name="Brown C.T."/>
            <person name="Hug L.A."/>
            <person name="Sharon I."/>
            <person name="Castelle C.J."/>
            <person name="Probst A.J."/>
            <person name="Thomas B.C."/>
            <person name="Singh A."/>
            <person name="Wilkins M.J."/>
            <person name="Karaoz U."/>
            <person name="Brodie E.L."/>
            <person name="Williams K.H."/>
            <person name="Hubbard S.S."/>
            <person name="Banfield J.F."/>
        </authorList>
    </citation>
    <scope>NUCLEOTIDE SEQUENCE [LARGE SCALE GENOMIC DNA]</scope>
</reference>
<dbReference type="SUPFAM" id="SSF51604">
    <property type="entry name" value="Enolase C-terminal domain-like"/>
    <property type="match status" value="1"/>
</dbReference>
<comment type="subcellular location">
    <subcellularLocation>
        <location evidence="9">Cytoplasm</location>
    </subcellularLocation>
    <subcellularLocation>
        <location evidence="9">Secreted</location>
    </subcellularLocation>
    <subcellularLocation>
        <location evidence="9">Cell surface</location>
    </subcellularLocation>
    <text evidence="9">Fractions of enolase are present in both the cytoplasm and on the cell surface.</text>
</comment>